<dbReference type="EMBL" id="CP000158">
    <property type="protein sequence ID" value="ABI77305.1"/>
    <property type="molecule type" value="Genomic_DNA"/>
</dbReference>
<feature type="region of interest" description="Disordered" evidence="1">
    <location>
        <begin position="1"/>
        <end position="25"/>
    </location>
</feature>
<dbReference type="Proteomes" id="UP000001959">
    <property type="component" value="Chromosome"/>
</dbReference>
<dbReference type="STRING" id="228405.HNE_3202"/>
<dbReference type="KEGG" id="hne:HNE_3202"/>
<evidence type="ECO:0000313" key="2">
    <source>
        <dbReference type="EMBL" id="ABI77305.1"/>
    </source>
</evidence>
<dbReference type="HOGENOM" id="CLU_2649544_0_0_5"/>
<proteinExistence type="predicted"/>
<feature type="compositionally biased region" description="Low complexity" evidence="1">
    <location>
        <begin position="12"/>
        <end position="23"/>
    </location>
</feature>
<keyword evidence="3" id="KW-1185">Reference proteome</keyword>
<evidence type="ECO:0000256" key="1">
    <source>
        <dbReference type="SAM" id="MobiDB-lite"/>
    </source>
</evidence>
<organism evidence="2 3">
    <name type="scientific">Hyphomonas neptunium (strain ATCC 15444)</name>
    <dbReference type="NCBI Taxonomy" id="228405"/>
    <lineage>
        <taxon>Bacteria</taxon>
        <taxon>Pseudomonadati</taxon>
        <taxon>Pseudomonadota</taxon>
        <taxon>Alphaproteobacteria</taxon>
        <taxon>Hyphomonadales</taxon>
        <taxon>Hyphomonadaceae</taxon>
        <taxon>Hyphomonas</taxon>
    </lineage>
</organism>
<sequence>MKSARELLASGQPYDPLQPQQQQGRREEYAKAVLDMAPCVSLSAAKAKKSVIRPPGFPVESAGNKDLPGLCILTSP</sequence>
<dbReference type="AlphaFoldDB" id="Q0BXB6"/>
<evidence type="ECO:0000313" key="3">
    <source>
        <dbReference type="Proteomes" id="UP000001959"/>
    </source>
</evidence>
<accession>Q0BXB6</accession>
<gene>
    <name evidence="2" type="ordered locus">HNE_3202</name>
</gene>
<protein>
    <submittedName>
        <fullName evidence="2">Uncharacterized protein</fullName>
    </submittedName>
</protein>
<reference evidence="2 3" key="1">
    <citation type="journal article" date="2006" name="J. Bacteriol.">
        <title>Comparative genomic evidence for a close relationship between the dimorphic prosthecate bacteria Hyphomonas neptunium and Caulobacter crescentus.</title>
        <authorList>
            <person name="Badger J.H."/>
            <person name="Hoover T.R."/>
            <person name="Brun Y.V."/>
            <person name="Weiner R.M."/>
            <person name="Laub M.T."/>
            <person name="Alexandre G."/>
            <person name="Mrazek J."/>
            <person name="Ren Q."/>
            <person name="Paulsen I.T."/>
            <person name="Nelson K.E."/>
            <person name="Khouri H.M."/>
            <person name="Radune D."/>
            <person name="Sosa J."/>
            <person name="Dodson R.J."/>
            <person name="Sullivan S.A."/>
            <person name="Rosovitz M.J."/>
            <person name="Madupu R."/>
            <person name="Brinkac L.M."/>
            <person name="Durkin A.S."/>
            <person name="Daugherty S.C."/>
            <person name="Kothari S.P."/>
            <person name="Giglio M.G."/>
            <person name="Zhou L."/>
            <person name="Haft D.H."/>
            <person name="Selengut J.D."/>
            <person name="Davidsen T.M."/>
            <person name="Yang Q."/>
            <person name="Zafar N."/>
            <person name="Ward N.L."/>
        </authorList>
    </citation>
    <scope>NUCLEOTIDE SEQUENCE [LARGE SCALE GENOMIC DNA]</scope>
    <source>
        <strain evidence="2 3">ATCC 15444</strain>
    </source>
</reference>
<name>Q0BXB6_HYPNA</name>